<dbReference type="InterPro" id="IPR011146">
    <property type="entry name" value="HIT-like"/>
</dbReference>
<dbReference type="Pfam" id="PF01230">
    <property type="entry name" value="HIT"/>
    <property type="match status" value="1"/>
</dbReference>
<evidence type="ECO:0000256" key="4">
    <source>
        <dbReference type="SAM" id="MobiDB-lite"/>
    </source>
</evidence>
<evidence type="ECO:0000256" key="3">
    <source>
        <dbReference type="PROSITE-ProRule" id="PRU00464"/>
    </source>
</evidence>
<dbReference type="PRINTS" id="PR00332">
    <property type="entry name" value="HISTRIAD"/>
</dbReference>
<feature type="region of interest" description="Disordered" evidence="4">
    <location>
        <begin position="121"/>
        <end position="144"/>
    </location>
</feature>
<dbReference type="SUPFAM" id="SSF54197">
    <property type="entry name" value="HIT-like"/>
    <property type="match status" value="1"/>
</dbReference>
<gene>
    <name evidence="6" type="ordered locus">MycrhN_3810</name>
</gene>
<accession>G8RWL8</accession>
<dbReference type="InterPro" id="IPR036265">
    <property type="entry name" value="HIT-like_sf"/>
</dbReference>
<dbReference type="PATRIC" id="fig|710685.3.peg.3825"/>
<proteinExistence type="predicted"/>
<protein>
    <submittedName>
        <fullName evidence="6">HIT family hydrolase, diadenosine tetraphosphate hydrolase</fullName>
    </submittedName>
</protein>
<keyword evidence="6" id="KW-0378">Hydrolase</keyword>
<dbReference type="AlphaFoldDB" id="G8RWL8"/>
<sequence length="144" mass="15825">MNPDDECEFCEIVASEEPARIVLRSNEVVAFFPLEPATLGHTLLIPTSHIPDIWALDESAASSLAVATLSVAHAVRTAMSPDGLNIIQSNGEAATQTVPHLHVHVVPRWFDDDMGDIWPEKTDWSSEQKDEAQQAIRDALRDDA</sequence>
<evidence type="ECO:0000256" key="2">
    <source>
        <dbReference type="PIRSR" id="PIRSR601310-3"/>
    </source>
</evidence>
<evidence type="ECO:0000313" key="7">
    <source>
        <dbReference type="Proteomes" id="UP000005442"/>
    </source>
</evidence>
<dbReference type="RefSeq" id="WP_014212079.1">
    <property type="nucleotide sequence ID" value="NC_016604.1"/>
</dbReference>
<dbReference type="PROSITE" id="PS51084">
    <property type="entry name" value="HIT_2"/>
    <property type="match status" value="1"/>
</dbReference>
<dbReference type="PANTHER" id="PTHR46648">
    <property type="entry name" value="HIT FAMILY PROTEIN 1"/>
    <property type="match status" value="1"/>
</dbReference>
<evidence type="ECO:0000259" key="5">
    <source>
        <dbReference type="PROSITE" id="PS51084"/>
    </source>
</evidence>
<dbReference type="GO" id="GO:0009117">
    <property type="term" value="P:nucleotide metabolic process"/>
    <property type="evidence" value="ECO:0007669"/>
    <property type="project" value="TreeGrafter"/>
</dbReference>
<dbReference type="EMBL" id="CP003169">
    <property type="protein sequence ID" value="AEV74326.1"/>
    <property type="molecule type" value="Genomic_DNA"/>
</dbReference>
<dbReference type="Gene3D" id="3.30.428.10">
    <property type="entry name" value="HIT-like"/>
    <property type="match status" value="1"/>
</dbReference>
<feature type="active site" description="Tele-AMP-histidine intermediate" evidence="1">
    <location>
        <position position="102"/>
    </location>
</feature>
<organism evidence="6 7">
    <name type="scientific">Mycolicibacterium rhodesiae (strain NBB3)</name>
    <name type="common">Mycobacterium rhodesiae</name>
    <dbReference type="NCBI Taxonomy" id="710685"/>
    <lineage>
        <taxon>Bacteria</taxon>
        <taxon>Bacillati</taxon>
        <taxon>Actinomycetota</taxon>
        <taxon>Actinomycetes</taxon>
        <taxon>Mycobacteriales</taxon>
        <taxon>Mycobacteriaceae</taxon>
        <taxon>Mycolicibacterium</taxon>
    </lineage>
</organism>
<evidence type="ECO:0000313" key="6">
    <source>
        <dbReference type="EMBL" id="AEV74326.1"/>
    </source>
</evidence>
<dbReference type="eggNOG" id="COG0537">
    <property type="taxonomic scope" value="Bacteria"/>
</dbReference>
<feature type="domain" description="HIT" evidence="5">
    <location>
        <begin position="8"/>
        <end position="116"/>
    </location>
</feature>
<dbReference type="PANTHER" id="PTHR46648:SF1">
    <property type="entry name" value="ADENOSINE 5'-MONOPHOSPHORAMIDASE HNT1"/>
    <property type="match status" value="1"/>
</dbReference>
<keyword evidence="7" id="KW-1185">Reference proteome</keyword>
<reference evidence="6 7" key="1">
    <citation type="submission" date="2011-12" db="EMBL/GenBank/DDBJ databases">
        <title>Complete sequence of Mycobacterium rhodesiae NBB3.</title>
        <authorList>
            <consortium name="US DOE Joint Genome Institute"/>
            <person name="Lucas S."/>
            <person name="Han J."/>
            <person name="Lapidus A."/>
            <person name="Cheng J.-F."/>
            <person name="Goodwin L."/>
            <person name="Pitluck S."/>
            <person name="Peters L."/>
            <person name="Mikhailova N."/>
            <person name="Gu W."/>
            <person name="Detter J.C."/>
            <person name="Han C."/>
            <person name="Tapia R."/>
            <person name="Land M."/>
            <person name="Hauser L."/>
            <person name="Kyrpides N."/>
            <person name="Ivanova N."/>
            <person name="Pagani I."/>
            <person name="Mattes T."/>
            <person name="Holmes A."/>
            <person name="Rutledge P."/>
            <person name="Paulsen I."/>
            <person name="Coleman N."/>
            <person name="Woyke T."/>
        </authorList>
    </citation>
    <scope>NUCLEOTIDE SEQUENCE [LARGE SCALE GENOMIC DNA]</scope>
    <source>
        <strain evidence="6 7">NBB3</strain>
    </source>
</reference>
<dbReference type="HOGENOM" id="CLU_056776_3_3_11"/>
<dbReference type="STRING" id="710685.MycrhN_3810"/>
<dbReference type="GO" id="GO:0016787">
    <property type="term" value="F:hydrolase activity"/>
    <property type="evidence" value="ECO:0007669"/>
    <property type="project" value="UniProtKB-KW"/>
</dbReference>
<dbReference type="InterPro" id="IPR001310">
    <property type="entry name" value="Histidine_triad_HIT"/>
</dbReference>
<evidence type="ECO:0000256" key="1">
    <source>
        <dbReference type="PIRSR" id="PIRSR601310-1"/>
    </source>
</evidence>
<dbReference type="KEGG" id="mrh:MycrhN_3810"/>
<feature type="short sequence motif" description="Histidine triad motif" evidence="2 3">
    <location>
        <begin position="100"/>
        <end position="104"/>
    </location>
</feature>
<dbReference type="OrthoDB" id="9784774at2"/>
<name>G8RWL8_MYCRN</name>
<dbReference type="Proteomes" id="UP000005442">
    <property type="component" value="Chromosome"/>
</dbReference>